<dbReference type="Gene3D" id="3.60.21.70">
    <property type="entry name" value="PhoD-like phosphatase"/>
    <property type="match status" value="1"/>
</dbReference>
<dbReference type="Pfam" id="PF09423">
    <property type="entry name" value="PhoD"/>
    <property type="match status" value="1"/>
</dbReference>
<gene>
    <name evidence="2" type="ORF">EHQ30_12980</name>
</gene>
<dbReference type="EMBL" id="RQFP01000009">
    <property type="protein sequence ID" value="TGK92756.1"/>
    <property type="molecule type" value="Genomic_DNA"/>
</dbReference>
<evidence type="ECO:0000259" key="1">
    <source>
        <dbReference type="Pfam" id="PF09423"/>
    </source>
</evidence>
<proteinExistence type="predicted"/>
<protein>
    <submittedName>
        <fullName evidence="2">Alkaline phosphatase family protein</fullName>
    </submittedName>
</protein>
<dbReference type="InterPro" id="IPR018946">
    <property type="entry name" value="PhoD-like_MPP"/>
</dbReference>
<organism evidence="2 3">
    <name type="scientific">Leptospira brenneri</name>
    <dbReference type="NCBI Taxonomy" id="2023182"/>
    <lineage>
        <taxon>Bacteria</taxon>
        <taxon>Pseudomonadati</taxon>
        <taxon>Spirochaetota</taxon>
        <taxon>Spirochaetia</taxon>
        <taxon>Leptospirales</taxon>
        <taxon>Leptospiraceae</taxon>
        <taxon>Leptospira</taxon>
    </lineage>
</organism>
<dbReference type="SUPFAM" id="SSF56300">
    <property type="entry name" value="Metallo-dependent phosphatases"/>
    <property type="match status" value="1"/>
</dbReference>
<comment type="caution">
    <text evidence="2">The sequence shown here is derived from an EMBL/GenBank/DDBJ whole genome shotgun (WGS) entry which is preliminary data.</text>
</comment>
<keyword evidence="3" id="KW-1185">Reference proteome</keyword>
<evidence type="ECO:0000313" key="3">
    <source>
        <dbReference type="Proteomes" id="UP000297891"/>
    </source>
</evidence>
<dbReference type="PANTHER" id="PTHR33987:SF1">
    <property type="entry name" value="CALCINEURIN-LIKE METALLO-PHOSPHOESTERASE SUPERFAMILY PROTEIN"/>
    <property type="match status" value="1"/>
</dbReference>
<accession>A0A2M9XXT3</accession>
<sequence>MKLASSFVLPVSFSVFLVLFPVLLPIEAKELESFRIGFGSCLHQDKESPVLAQWKKESFDLILLLGDNIYADSLVAEEKIPSYRKQFARPEWKAIRSKSQILATWDDHDYGINDSGGEFEDKIKSREVFISQMGSLMPKGRSFGTKDGKGIFHSYFLEFKKKKVHIVIPDTRFFRTPLKQSFFFSFTGKKNYSPNDDDSATILGEEQWNWLVAELNKPSDLLVFVSSVQVIPTEQPFEKWGNFPKDREKLFQLLGSAKASDLVILSGDRHIAEIYEYPFSKDRKFVEITSSSLNLPLPFLLSEYDFEFKQGSAFREENYGTLKIQLKSGKLIWRSEIKDKTGNVVLSYPNNDSN</sequence>
<dbReference type="InterPro" id="IPR038607">
    <property type="entry name" value="PhoD-like_sf"/>
</dbReference>
<dbReference type="OrthoDB" id="327733at2"/>
<evidence type="ECO:0000313" key="2">
    <source>
        <dbReference type="EMBL" id="TGK92756.1"/>
    </source>
</evidence>
<dbReference type="InterPro" id="IPR029052">
    <property type="entry name" value="Metallo-depent_PP-like"/>
</dbReference>
<name>A0A2M9XXT3_9LEPT</name>
<dbReference type="Proteomes" id="UP000297891">
    <property type="component" value="Unassembled WGS sequence"/>
</dbReference>
<dbReference type="PANTHER" id="PTHR33987">
    <property type="entry name" value="CALCINEURIN-LIKE METALLO-PHOSPHOESTERASE SUPERFAMILY PROTEIN"/>
    <property type="match status" value="1"/>
</dbReference>
<dbReference type="CDD" id="cd07389">
    <property type="entry name" value="MPP_PhoD"/>
    <property type="match status" value="1"/>
</dbReference>
<feature type="domain" description="PhoD-like phosphatase metallophosphatase" evidence="1">
    <location>
        <begin position="164"/>
        <end position="295"/>
    </location>
</feature>
<dbReference type="AlphaFoldDB" id="A0A2M9XXT3"/>
<dbReference type="RefSeq" id="WP_100792085.1">
    <property type="nucleotide sequence ID" value="NZ_NPDQ01000009.1"/>
</dbReference>
<reference evidence="2" key="1">
    <citation type="journal article" date="2019" name="PLoS Negl. Trop. Dis.">
        <title>Revisiting the worldwide diversity of Leptospira species in the environment.</title>
        <authorList>
            <person name="Vincent A.T."/>
            <person name="Schiettekatte O."/>
            <person name="Bourhy P."/>
            <person name="Veyrier F.J."/>
            <person name="Picardeau M."/>
        </authorList>
    </citation>
    <scope>NUCLEOTIDE SEQUENCE [LARGE SCALE GENOMIC DNA]</scope>
    <source>
        <strain evidence="2">201800277</strain>
    </source>
</reference>